<dbReference type="AlphaFoldDB" id="E1SQX5"/>
<dbReference type="OrthoDB" id="9816043at2"/>
<dbReference type="eggNOG" id="COG0863">
    <property type="taxonomic scope" value="Bacteria"/>
</dbReference>
<keyword evidence="5" id="KW-1185">Reference proteome</keyword>
<gene>
    <name evidence="4" type="ordered locus">Fbal_2698</name>
</gene>
<dbReference type="RefSeq" id="WP_013346206.1">
    <property type="nucleotide sequence ID" value="NC_014541.1"/>
</dbReference>
<dbReference type="HOGENOM" id="CLU_024927_4_2_6"/>
<reference evidence="4 5" key="1">
    <citation type="journal article" date="2010" name="Stand. Genomic Sci.">
        <title>Complete genome sequence of Ferrimonas balearica type strain (PAT).</title>
        <authorList>
            <person name="Nolan M."/>
            <person name="Sikorski J."/>
            <person name="Davenport K."/>
            <person name="Lucas S."/>
            <person name="Glavina Del Rio T."/>
            <person name="Tice H."/>
            <person name="Cheng J."/>
            <person name="Goodwin L."/>
            <person name="Pitluck S."/>
            <person name="Liolios K."/>
            <person name="Ivanova N."/>
            <person name="Mavromatis K."/>
            <person name="Ovchinnikova G."/>
            <person name="Pati A."/>
            <person name="Chen A."/>
            <person name="Palaniappan K."/>
            <person name="Land M."/>
            <person name="Hauser L."/>
            <person name="Chang Y."/>
            <person name="Jeffries C."/>
            <person name="Tapia R."/>
            <person name="Brettin T."/>
            <person name="Detter J."/>
            <person name="Han C."/>
            <person name="Yasawong M."/>
            <person name="Rohde M."/>
            <person name="Tindall B."/>
            <person name="Goker M."/>
            <person name="Woyke T."/>
            <person name="Bristow J."/>
            <person name="Eisen J."/>
            <person name="Markowitz V."/>
            <person name="Hugenholtz P."/>
            <person name="Kyrpides N."/>
            <person name="Klenk H."/>
            <person name="Lapidus A."/>
        </authorList>
    </citation>
    <scope>NUCLEOTIDE SEQUENCE [LARGE SCALE GENOMIC DNA]</scope>
    <source>
        <strain evidence="5">DSM 9799 / CCM 4581 / KCTC 23876 / PAT</strain>
    </source>
</reference>
<evidence type="ECO:0000256" key="2">
    <source>
        <dbReference type="ARBA" id="ARBA00022679"/>
    </source>
</evidence>
<dbReference type="GO" id="GO:0008170">
    <property type="term" value="F:N-methyltransferase activity"/>
    <property type="evidence" value="ECO:0007669"/>
    <property type="project" value="InterPro"/>
</dbReference>
<proteinExistence type="predicted"/>
<keyword evidence="2" id="KW-0808">Transferase</keyword>
<dbReference type="Pfam" id="PF01555">
    <property type="entry name" value="N6_N4_Mtase"/>
    <property type="match status" value="1"/>
</dbReference>
<sequence>MSTFQLSHSQPVAWLKSLGRHSVDLVVTELPTPRRGPAIATELKNARSVRNQWFAIFPNDPYPGLFEQLYRVLKPNSHFYLFCRQEALFVVKPLAEAAGFRFQTVLVWDQQRKKTGRNYRNQLGWICLFEKGQRAVADPSQSDLLSYALENQHKPHALLALLMAQSSAPGQLVIDPFCLDAQIAQSALTEGRRFCGACADEAQHLALRTQLRALPDITELLTRPASTPLPGWAQGSAQMALL</sequence>
<dbReference type="GeneID" id="67182925"/>
<dbReference type="Gene3D" id="3.40.50.150">
    <property type="entry name" value="Vaccinia Virus protein VP39"/>
    <property type="match status" value="1"/>
</dbReference>
<dbReference type="GO" id="GO:0003677">
    <property type="term" value="F:DNA binding"/>
    <property type="evidence" value="ECO:0007669"/>
    <property type="project" value="InterPro"/>
</dbReference>
<dbReference type="EMBL" id="CP002209">
    <property type="protein sequence ID" value="ADN76900.1"/>
    <property type="molecule type" value="Genomic_DNA"/>
</dbReference>
<evidence type="ECO:0000313" key="5">
    <source>
        <dbReference type="Proteomes" id="UP000006683"/>
    </source>
</evidence>
<dbReference type="KEGG" id="fbl:Fbal_2698"/>
<dbReference type="GO" id="GO:0032259">
    <property type="term" value="P:methylation"/>
    <property type="evidence" value="ECO:0007669"/>
    <property type="project" value="UniProtKB-KW"/>
</dbReference>
<evidence type="ECO:0000313" key="4">
    <source>
        <dbReference type="EMBL" id="ADN76900.1"/>
    </source>
</evidence>
<accession>E1SQX5</accession>
<name>E1SQX5_FERBD</name>
<protein>
    <submittedName>
        <fullName evidence="4">DNA methylase N-4/N-6 domain protein</fullName>
    </submittedName>
</protein>
<evidence type="ECO:0000256" key="1">
    <source>
        <dbReference type="ARBA" id="ARBA00022603"/>
    </source>
</evidence>
<organism evidence="4 5">
    <name type="scientific">Ferrimonas balearica (strain DSM 9799 / CCM 4581 / KCTC 23876 / PAT)</name>
    <dbReference type="NCBI Taxonomy" id="550540"/>
    <lineage>
        <taxon>Bacteria</taxon>
        <taxon>Pseudomonadati</taxon>
        <taxon>Pseudomonadota</taxon>
        <taxon>Gammaproteobacteria</taxon>
        <taxon>Alteromonadales</taxon>
        <taxon>Ferrimonadaceae</taxon>
        <taxon>Ferrimonas</taxon>
    </lineage>
</organism>
<dbReference type="SUPFAM" id="SSF53335">
    <property type="entry name" value="S-adenosyl-L-methionine-dependent methyltransferases"/>
    <property type="match status" value="1"/>
</dbReference>
<dbReference type="STRING" id="550540.Fbal_2698"/>
<evidence type="ECO:0000259" key="3">
    <source>
        <dbReference type="Pfam" id="PF01555"/>
    </source>
</evidence>
<dbReference type="REBASE" id="28015">
    <property type="entry name" value="M.FbaPATORF2698P"/>
</dbReference>
<dbReference type="Proteomes" id="UP000006683">
    <property type="component" value="Chromosome"/>
</dbReference>
<dbReference type="InterPro" id="IPR029063">
    <property type="entry name" value="SAM-dependent_MTases_sf"/>
</dbReference>
<feature type="domain" description="DNA methylase N-4/N-6" evidence="3">
    <location>
        <begin position="65"/>
        <end position="197"/>
    </location>
</feature>
<keyword evidence="1 4" id="KW-0489">Methyltransferase</keyword>
<dbReference type="InterPro" id="IPR002941">
    <property type="entry name" value="DNA_methylase_N4/N6"/>
</dbReference>